<dbReference type="OrthoDB" id="5415512at2759"/>
<feature type="compositionally biased region" description="Basic and acidic residues" evidence="1">
    <location>
        <begin position="605"/>
        <end position="638"/>
    </location>
</feature>
<feature type="compositionally biased region" description="Low complexity" evidence="1">
    <location>
        <begin position="527"/>
        <end position="556"/>
    </location>
</feature>
<feature type="compositionally biased region" description="Low complexity" evidence="1">
    <location>
        <begin position="150"/>
        <end position="162"/>
    </location>
</feature>
<dbReference type="HOGENOM" id="CLU_300721_0_0_1"/>
<dbReference type="AlphaFoldDB" id="A0A0B4H4V2"/>
<feature type="compositionally biased region" description="Low complexity" evidence="1">
    <location>
        <begin position="105"/>
        <end position="117"/>
    </location>
</feature>
<feature type="region of interest" description="Disordered" evidence="1">
    <location>
        <begin position="594"/>
        <end position="639"/>
    </location>
</feature>
<accession>A0A0B4H4V2</accession>
<reference evidence="2 3" key="1">
    <citation type="journal article" date="2014" name="Proc. Natl. Acad. Sci. U.S.A.">
        <title>Trajectory and genomic determinants of fungal-pathogen speciation and host adaptation.</title>
        <authorList>
            <person name="Hu X."/>
            <person name="Xiao G."/>
            <person name="Zheng P."/>
            <person name="Shang Y."/>
            <person name="Su Y."/>
            <person name="Zhang X."/>
            <person name="Liu X."/>
            <person name="Zhan S."/>
            <person name="St Leger R.J."/>
            <person name="Wang C."/>
        </authorList>
    </citation>
    <scope>NUCLEOTIDE SEQUENCE [LARGE SCALE GENOMIC DNA]</scope>
    <source>
        <strain evidence="2 3">ARSEF 977</strain>
    </source>
</reference>
<sequence>MGHRWKRWYSSTSAEPEIDLLSTAFGLPSRRDLERASETVRLKPSSRYDSDSDATSDNAQVEFESYDSSDQSSIHGITIKSRNKGLDHLVSPIPKSASRKRQHTQSRSSSLKSQRSTLSKKIRGSRKLKITTRDYKQPSPTLTPKDEEPSSTSTSPSTYLSTANGLQGSQKSASSPSWINSNAQQAAPNKTSQPPLLYSQQQLSTFLPHYVPTYLFHQQKDPLATLTPKRNQDASSYSLGPNFKELQELQELQLKLDRLRRELLKEPTDSQLHKDHQNTQSQLNNLLDSVVARKTKGAQQSSLNTAEIPADAMKSAEPIVDKENVAPAPVNDEVAIEAQFPSVPQGGRDRTLSIAHLREKSPSCTIRHHLCSGCGSVRSRKFHEKHPIDIWPKPVLNFCSSCREVTLQKGQMDKHHFCFGCGKVRSKAFQKKHKPKPGLPLLPNYCGKCTAEVRVNEGLDEISVLELTAQSIRPPEHDGSVTDTASSTVADLFRHGSPHCNSDLPSEELGVKTSKSRNAAKLRLGHASIAKSSSAPVSPAESSPFYPGRRSGSAQRRAQREPAPHINGEHRRKTHHLVVQGEYHAPYVEEADSASENRMSLRNHSRVESLGDEAFSKQYRERSDRNSRKERIGTEDQKLAPMQIPGVIYERTAALQSSNSSGEGTIQCDLRIDSSGQHSKTKMTRESPQYNPQDLPHQGSFHEPSRFSRGVFGKSNKDSGRGSGQAIRQKSPLADIECSHYTTTFSNREDDKSETRTAATEKPEPPQFRSSRGAFGPDYSPKQSHFSMFQFGRTGSNRSGTRSPDATENNRPAPSAEWEENNSQNGTGEYTQPGHRNSTTPSFSSGSNASKPTNKFKPHIPNETAYARSVFTDYSRSTDNPYYKPRSRPVHNATNSEFCSTWDWKSNRGASTQNPRPYDRHFHDGVPEPIIEEPASPPSSPVQPTKLLEFHIPNDSSSSWEPETEEDNNCLAERIDIDPTVSFSEVTEPMSAITQ</sequence>
<feature type="compositionally biased region" description="Basic and acidic residues" evidence="1">
    <location>
        <begin position="558"/>
        <end position="569"/>
    </location>
</feature>
<feature type="region of interest" description="Disordered" evidence="1">
    <location>
        <begin position="492"/>
        <end position="514"/>
    </location>
</feature>
<evidence type="ECO:0000313" key="2">
    <source>
        <dbReference type="EMBL" id="KID90218.1"/>
    </source>
</evidence>
<feature type="region of interest" description="Disordered" evidence="1">
    <location>
        <begin position="655"/>
        <end position="862"/>
    </location>
</feature>
<evidence type="ECO:0000256" key="1">
    <source>
        <dbReference type="SAM" id="MobiDB-lite"/>
    </source>
</evidence>
<feature type="compositionally biased region" description="Basic and acidic residues" evidence="1">
    <location>
        <begin position="32"/>
        <end position="50"/>
    </location>
</feature>
<comment type="caution">
    <text evidence="2">The sequence shown here is derived from an EMBL/GenBank/DDBJ whole genome shotgun (WGS) entry which is preliminary data.</text>
</comment>
<feature type="compositionally biased region" description="Polar residues" evidence="1">
    <location>
        <begin position="821"/>
        <end position="853"/>
    </location>
</feature>
<feature type="region of interest" description="Disordered" evidence="1">
    <location>
        <begin position="527"/>
        <end position="573"/>
    </location>
</feature>
<organism evidence="2 3">
    <name type="scientific">Metarhizium guizhouense (strain ARSEF 977)</name>
    <dbReference type="NCBI Taxonomy" id="1276136"/>
    <lineage>
        <taxon>Eukaryota</taxon>
        <taxon>Fungi</taxon>
        <taxon>Dikarya</taxon>
        <taxon>Ascomycota</taxon>
        <taxon>Pezizomycotina</taxon>
        <taxon>Sordariomycetes</taxon>
        <taxon>Hypocreomycetidae</taxon>
        <taxon>Hypocreales</taxon>
        <taxon>Clavicipitaceae</taxon>
        <taxon>Metarhizium</taxon>
    </lineage>
</organism>
<keyword evidence="3" id="KW-1185">Reference proteome</keyword>
<feature type="compositionally biased region" description="Polar residues" evidence="1">
    <location>
        <begin position="655"/>
        <end position="664"/>
    </location>
</feature>
<feature type="region of interest" description="Disordered" evidence="1">
    <location>
        <begin position="32"/>
        <end position="194"/>
    </location>
</feature>
<feature type="compositionally biased region" description="Basic and acidic residues" evidence="1">
    <location>
        <begin position="747"/>
        <end position="764"/>
    </location>
</feature>
<proteinExistence type="predicted"/>
<feature type="region of interest" description="Disordered" evidence="1">
    <location>
        <begin position="875"/>
        <end position="894"/>
    </location>
</feature>
<protein>
    <submittedName>
        <fullName evidence="2">Uncharacterized protein</fullName>
    </submittedName>
</protein>
<dbReference type="EMBL" id="AZNH01000006">
    <property type="protein sequence ID" value="KID90218.1"/>
    <property type="molecule type" value="Genomic_DNA"/>
</dbReference>
<feature type="compositionally biased region" description="Polar residues" evidence="1">
    <location>
        <begin position="66"/>
        <end position="75"/>
    </location>
</feature>
<feature type="compositionally biased region" description="Basic residues" evidence="1">
    <location>
        <begin position="118"/>
        <end position="130"/>
    </location>
</feature>
<name>A0A0B4H4V2_METGA</name>
<evidence type="ECO:0000313" key="3">
    <source>
        <dbReference type="Proteomes" id="UP000031192"/>
    </source>
</evidence>
<feature type="compositionally biased region" description="Polar residues" evidence="1">
    <location>
        <begin position="781"/>
        <end position="812"/>
    </location>
</feature>
<feature type="compositionally biased region" description="Polar residues" evidence="1">
    <location>
        <begin position="163"/>
        <end position="191"/>
    </location>
</feature>
<gene>
    <name evidence="2" type="ORF">MGU_02923</name>
</gene>
<dbReference type="Proteomes" id="UP000031192">
    <property type="component" value="Unassembled WGS sequence"/>
</dbReference>
<feature type="region of interest" description="Disordered" evidence="1">
    <location>
        <begin position="974"/>
        <end position="995"/>
    </location>
</feature>